<sequence length="131" mass="14097">MIFVDASALVAILAGEAERPALISALDGDSERLWSAMSCWEAVASLRRSYGMDVVTARREVESGARLMGLELVPIGPEELTCALDAYQRFGKGSGHAARLNMGDCFAYACATTNDARLLYKGDDFARTDIA</sequence>
<protein>
    <submittedName>
        <fullName evidence="2">Type II toxin-antitoxin system VapC family toxin</fullName>
    </submittedName>
</protein>
<gene>
    <name evidence="2" type="ORF">ACFQ1E_20385</name>
</gene>
<evidence type="ECO:0000313" key="3">
    <source>
        <dbReference type="Proteomes" id="UP001596977"/>
    </source>
</evidence>
<feature type="domain" description="PIN" evidence="1">
    <location>
        <begin position="2"/>
        <end position="129"/>
    </location>
</feature>
<comment type="caution">
    <text evidence="2">The sequence shown here is derived from an EMBL/GenBank/DDBJ whole genome shotgun (WGS) entry which is preliminary data.</text>
</comment>
<dbReference type="RefSeq" id="WP_264946594.1">
    <property type="nucleotide sequence ID" value="NZ_JAPDRA010000016.1"/>
</dbReference>
<proteinExistence type="predicted"/>
<dbReference type="CDD" id="cd09871">
    <property type="entry name" value="PIN_MtVapC28-VapC30-like"/>
    <property type="match status" value="1"/>
</dbReference>
<name>A0ABW3HCZ2_9SPHN</name>
<dbReference type="Gene3D" id="3.40.50.1010">
    <property type="entry name" value="5'-nuclease"/>
    <property type="match status" value="1"/>
</dbReference>
<dbReference type="Proteomes" id="UP001596977">
    <property type="component" value="Unassembled WGS sequence"/>
</dbReference>
<reference evidence="3" key="1">
    <citation type="journal article" date="2019" name="Int. J. Syst. Evol. Microbiol.">
        <title>The Global Catalogue of Microorganisms (GCM) 10K type strain sequencing project: providing services to taxonomists for standard genome sequencing and annotation.</title>
        <authorList>
            <consortium name="The Broad Institute Genomics Platform"/>
            <consortium name="The Broad Institute Genome Sequencing Center for Infectious Disease"/>
            <person name="Wu L."/>
            <person name="Ma J."/>
        </authorList>
    </citation>
    <scope>NUCLEOTIDE SEQUENCE [LARGE SCALE GENOMIC DNA]</scope>
    <source>
        <strain evidence="3">CCUG 62982</strain>
    </source>
</reference>
<evidence type="ECO:0000259" key="1">
    <source>
        <dbReference type="Pfam" id="PF01850"/>
    </source>
</evidence>
<dbReference type="EMBL" id="JBHTJG010000017">
    <property type="protein sequence ID" value="MFD0948707.1"/>
    <property type="molecule type" value="Genomic_DNA"/>
</dbReference>
<keyword evidence="3" id="KW-1185">Reference proteome</keyword>
<dbReference type="InterPro" id="IPR029060">
    <property type="entry name" value="PIN-like_dom_sf"/>
</dbReference>
<dbReference type="SUPFAM" id="SSF88723">
    <property type="entry name" value="PIN domain-like"/>
    <property type="match status" value="1"/>
</dbReference>
<organism evidence="2 3">
    <name type="scientific">Sphingomonas canadensis</name>
    <dbReference type="NCBI Taxonomy" id="1219257"/>
    <lineage>
        <taxon>Bacteria</taxon>
        <taxon>Pseudomonadati</taxon>
        <taxon>Pseudomonadota</taxon>
        <taxon>Alphaproteobacteria</taxon>
        <taxon>Sphingomonadales</taxon>
        <taxon>Sphingomonadaceae</taxon>
        <taxon>Sphingomonas</taxon>
    </lineage>
</organism>
<dbReference type="InterPro" id="IPR002716">
    <property type="entry name" value="PIN_dom"/>
</dbReference>
<evidence type="ECO:0000313" key="2">
    <source>
        <dbReference type="EMBL" id="MFD0948707.1"/>
    </source>
</evidence>
<accession>A0ABW3HCZ2</accession>
<dbReference type="Pfam" id="PF01850">
    <property type="entry name" value="PIN"/>
    <property type="match status" value="1"/>
</dbReference>